<evidence type="ECO:0000259" key="3">
    <source>
        <dbReference type="Pfam" id="PF01397"/>
    </source>
</evidence>
<dbReference type="PANTHER" id="PTHR31225:SF230">
    <property type="entry name" value="TERPENE SYNTHASE TPS27"/>
    <property type="match status" value="1"/>
</dbReference>
<dbReference type="InterPro" id="IPR001906">
    <property type="entry name" value="Terpene_synth_N"/>
</dbReference>
<dbReference type="InterPro" id="IPR005630">
    <property type="entry name" value="Terpene_synthase_metal-bd"/>
</dbReference>
<proteinExistence type="evidence at transcript level"/>
<reference evidence="6" key="2">
    <citation type="submission" date="2015-07" db="EMBL/GenBank/DDBJ databases">
        <authorList>
            <person name="Noorani M."/>
        </authorList>
    </citation>
    <scope>NUCLEOTIDE SEQUENCE</scope>
    <source>
        <strain evidence="6">Yugu1</strain>
    </source>
</reference>
<evidence type="ECO:0000313" key="6">
    <source>
        <dbReference type="EMBL" id="RCV44821.1"/>
    </source>
</evidence>
<dbReference type="PANTHER" id="PTHR31225">
    <property type="entry name" value="OS04G0344100 PROTEIN-RELATED"/>
    <property type="match status" value="1"/>
</dbReference>
<dbReference type="FunFam" id="1.50.10.130:FF:000001">
    <property type="entry name" value="Isoprene synthase, chloroplastic"/>
    <property type="match status" value="1"/>
</dbReference>
<evidence type="ECO:0000256" key="2">
    <source>
        <dbReference type="ARBA" id="ARBA00022723"/>
    </source>
</evidence>
<dbReference type="InterPro" id="IPR050148">
    <property type="entry name" value="Terpene_synthase-like"/>
</dbReference>
<dbReference type="SUPFAM" id="SSF48239">
    <property type="entry name" value="Terpenoid cyclases/Protein prenyltransferases"/>
    <property type="match status" value="1"/>
</dbReference>
<dbReference type="Pfam" id="PF03936">
    <property type="entry name" value="Terpene_synth_C"/>
    <property type="match status" value="1"/>
</dbReference>
<feature type="domain" description="Terpene synthase N-terminal" evidence="3">
    <location>
        <begin position="48"/>
        <end position="227"/>
    </location>
</feature>
<dbReference type="Pfam" id="PF01397">
    <property type="entry name" value="Terpene_synth"/>
    <property type="match status" value="1"/>
</dbReference>
<reference evidence="6" key="1">
    <citation type="journal article" date="2012" name="Nat. Biotechnol.">
        <title>Reference genome sequence of the model plant Setaria.</title>
        <authorList>
            <person name="Bennetzen J.L."/>
            <person name="Schmutz J."/>
            <person name="Wang H."/>
            <person name="Percifield R."/>
            <person name="Hawkins J."/>
            <person name="Pontaroli A.C."/>
            <person name="Estep M."/>
            <person name="Feng L."/>
            <person name="Vaughn J.N."/>
            <person name="Grimwood J."/>
            <person name="Jenkins J."/>
            <person name="Barry K."/>
            <person name="Lindquist E."/>
            <person name="Hellsten U."/>
            <person name="Deshpande S."/>
            <person name="Wang X."/>
            <person name="Wu X."/>
            <person name="Mitros T."/>
            <person name="Triplett J."/>
            <person name="Yang X."/>
            <person name="Ye C.Y."/>
            <person name="Mauro-Herrera M."/>
            <person name="Wang L."/>
            <person name="Li P."/>
            <person name="Sharma M."/>
            <person name="Sharma R."/>
            <person name="Ronald P.C."/>
            <person name="Panaud O."/>
            <person name="Kellogg E.A."/>
            <person name="Brutnell T.P."/>
            <person name="Doust A.N."/>
            <person name="Tuskan G.A."/>
            <person name="Rokhsar D."/>
            <person name="Devos K.M."/>
        </authorList>
    </citation>
    <scope>NUCLEOTIDE SEQUENCE [LARGE SCALE GENOMIC DNA]</scope>
    <source>
        <strain evidence="6">Yugu1</strain>
    </source>
</reference>
<protein>
    <submittedName>
        <fullName evidence="5">Terpene synthase TPS36</fullName>
    </submittedName>
</protein>
<dbReference type="CDD" id="cd00684">
    <property type="entry name" value="Terpene_cyclase_plant_C1"/>
    <property type="match status" value="1"/>
</dbReference>
<dbReference type="InterPro" id="IPR044814">
    <property type="entry name" value="Terpene_cyclase_plant_C1"/>
</dbReference>
<sequence>MQSSPRTINVVGAINPVRALLIGAMGTTCDPVVVVEHRKPQPYTPSPWGDFFLSHQPCTPSQLLSMKERARVKEEEVKQIVRDTFASSSDMALKLELVDTLQRIGVGYHYGEEIDDLLRAVHRDVQALHQEGGCDDDGLYVTSLRFYLLRKHGYRVSSDVFVKFKDEQGNFASTDDVSCFLMLYDAAHLRTRGEEILDSAIAFTKIRLQSVMDSLEPELAREVQCTLETPRYRRVERVEARRYISVYERKAAPSRNDTILEFAKLDYNILQALYCEELKALTIWWKDLRSRADLRFARERVVEMYFWMLGVVHEPQYSYSRILLTKFFKLVSLIDDFCDSYSTTEESEEFTMAIEKLALTLILETACAMHKKLTIILTHLHLLLQIDGRWNEEVAEQIPAHMKALYINILDNINDIIHELKLGENSHAELAKELLIDIAQCYHAEVKWRDEHYVPAKVEEHLQLSAPSSACMHITNLTFISLGDVTTREDIQWVSSYPKIIRGVCTIARISNDIMSHEREQASKHVVSTVQTCMKEYGFAPEQAKGKLGMLIDEAWMDIVKGCLDGKQPMHGIVGKGG</sequence>
<dbReference type="InterPro" id="IPR008930">
    <property type="entry name" value="Terpenoid_cyclase/PrenylTrfase"/>
</dbReference>
<dbReference type="SUPFAM" id="SSF48576">
    <property type="entry name" value="Terpenoid synthases"/>
    <property type="match status" value="1"/>
</dbReference>
<gene>
    <name evidence="6" type="ORF">SETIT_9G405200v2</name>
</gene>
<dbReference type="GO" id="GO:0000287">
    <property type="term" value="F:magnesium ion binding"/>
    <property type="evidence" value="ECO:0007669"/>
    <property type="project" value="InterPro"/>
</dbReference>
<dbReference type="OrthoDB" id="1877784at2759"/>
<comment type="cofactor">
    <cofactor evidence="1">
        <name>Mg(2+)</name>
        <dbReference type="ChEBI" id="CHEBI:18420"/>
    </cofactor>
</comment>
<dbReference type="GO" id="GO:0016102">
    <property type="term" value="P:diterpenoid biosynthetic process"/>
    <property type="evidence" value="ECO:0007669"/>
    <property type="project" value="InterPro"/>
</dbReference>
<dbReference type="EMBL" id="MN251704">
    <property type="protein sequence ID" value="QJA42365.1"/>
    <property type="molecule type" value="mRNA"/>
</dbReference>
<reference evidence="5" key="3">
    <citation type="journal article" date="2020" name="Plant J.">
        <title>The foxtail millet (Setaria italica) terpene synthase gene family.</title>
        <authorList>
            <person name="Karunanithi P.S."/>
            <person name="Berrios D.I."/>
            <person name="Wang S."/>
            <person name="Davis J."/>
            <person name="Shen T."/>
            <person name="Fiehn O."/>
            <person name="Maloof J.N."/>
            <person name="Zerbe P."/>
        </authorList>
    </citation>
    <scope>NUCLEOTIDE SEQUENCE</scope>
</reference>
<name>A0A368SQY9_SETIT</name>
<dbReference type="STRING" id="4555.A0A368SQY9"/>
<accession>A0A368SQY9</accession>
<dbReference type="InterPro" id="IPR036965">
    <property type="entry name" value="Terpene_synth_N_sf"/>
</dbReference>
<dbReference type="GO" id="GO:0010333">
    <property type="term" value="F:terpene synthase activity"/>
    <property type="evidence" value="ECO:0007669"/>
    <property type="project" value="InterPro"/>
</dbReference>
<organism evidence="6">
    <name type="scientific">Setaria italica</name>
    <name type="common">Foxtail millet</name>
    <name type="synonym">Panicum italicum</name>
    <dbReference type="NCBI Taxonomy" id="4555"/>
    <lineage>
        <taxon>Eukaryota</taxon>
        <taxon>Viridiplantae</taxon>
        <taxon>Streptophyta</taxon>
        <taxon>Embryophyta</taxon>
        <taxon>Tracheophyta</taxon>
        <taxon>Spermatophyta</taxon>
        <taxon>Magnoliopsida</taxon>
        <taxon>Liliopsida</taxon>
        <taxon>Poales</taxon>
        <taxon>Poaceae</taxon>
        <taxon>PACMAD clade</taxon>
        <taxon>Panicoideae</taxon>
        <taxon>Panicodae</taxon>
        <taxon>Paniceae</taxon>
        <taxon>Cenchrinae</taxon>
        <taxon>Setaria</taxon>
    </lineage>
</organism>
<feature type="domain" description="Terpene synthase metal-binding" evidence="4">
    <location>
        <begin position="286"/>
        <end position="558"/>
    </location>
</feature>
<dbReference type="Gene3D" id="1.10.600.10">
    <property type="entry name" value="Farnesyl Diphosphate Synthase"/>
    <property type="match status" value="1"/>
</dbReference>
<dbReference type="AlphaFoldDB" id="A0A368SQY9"/>
<dbReference type="InterPro" id="IPR008949">
    <property type="entry name" value="Isoprenoid_synthase_dom_sf"/>
</dbReference>
<evidence type="ECO:0000256" key="1">
    <source>
        <dbReference type="ARBA" id="ARBA00001946"/>
    </source>
</evidence>
<evidence type="ECO:0000313" key="5">
    <source>
        <dbReference type="EMBL" id="QJA42365.1"/>
    </source>
</evidence>
<dbReference type="EMBL" id="CM003536">
    <property type="protein sequence ID" value="RCV44821.1"/>
    <property type="molecule type" value="Genomic_DNA"/>
</dbReference>
<evidence type="ECO:0000259" key="4">
    <source>
        <dbReference type="Pfam" id="PF03936"/>
    </source>
</evidence>
<dbReference type="Gene3D" id="1.50.10.130">
    <property type="entry name" value="Terpene synthase, N-terminal domain"/>
    <property type="match status" value="1"/>
</dbReference>
<keyword evidence="2" id="KW-0479">Metal-binding</keyword>